<keyword evidence="2" id="KW-0813">Transport</keyword>
<dbReference type="GO" id="GO:0005886">
    <property type="term" value="C:plasma membrane"/>
    <property type="evidence" value="ECO:0007669"/>
    <property type="project" value="UniProtKB-SubCell"/>
</dbReference>
<feature type="transmembrane region" description="Helical" evidence="3">
    <location>
        <begin position="145"/>
        <end position="168"/>
    </location>
</feature>
<dbReference type="PANTHER" id="PTHR34295">
    <property type="entry name" value="BIOTIN TRANSPORTER BIOY"/>
    <property type="match status" value="1"/>
</dbReference>
<feature type="transmembrane region" description="Helical" evidence="3">
    <location>
        <begin position="12"/>
        <end position="29"/>
    </location>
</feature>
<dbReference type="Proteomes" id="UP000198817">
    <property type="component" value="Unassembled WGS sequence"/>
</dbReference>
<dbReference type="Gene3D" id="1.10.1760.20">
    <property type="match status" value="1"/>
</dbReference>
<dbReference type="PANTHER" id="PTHR34295:SF1">
    <property type="entry name" value="BIOTIN TRANSPORTER BIOY"/>
    <property type="match status" value="1"/>
</dbReference>
<dbReference type="AlphaFoldDB" id="A0A1I7HR07"/>
<organism evidence="4 5">
    <name type="scientific">Eubacterium pyruvativorans</name>
    <dbReference type="NCBI Taxonomy" id="155865"/>
    <lineage>
        <taxon>Bacteria</taxon>
        <taxon>Bacillati</taxon>
        <taxon>Bacillota</taxon>
        <taxon>Clostridia</taxon>
        <taxon>Eubacteriales</taxon>
        <taxon>Eubacteriaceae</taxon>
        <taxon>Eubacterium</taxon>
    </lineage>
</organism>
<keyword evidence="3" id="KW-1133">Transmembrane helix</keyword>
<evidence type="ECO:0000256" key="2">
    <source>
        <dbReference type="PIRNR" id="PIRNR016661"/>
    </source>
</evidence>
<evidence type="ECO:0000313" key="5">
    <source>
        <dbReference type="Proteomes" id="UP000198817"/>
    </source>
</evidence>
<feature type="transmembrane region" description="Helical" evidence="3">
    <location>
        <begin position="89"/>
        <end position="106"/>
    </location>
</feature>
<accession>A0A1I7HR07</accession>
<dbReference type="InterPro" id="IPR003784">
    <property type="entry name" value="BioY"/>
</dbReference>
<dbReference type="Pfam" id="PF02632">
    <property type="entry name" value="BioY"/>
    <property type="match status" value="1"/>
</dbReference>
<keyword evidence="5" id="KW-1185">Reference proteome</keyword>
<keyword evidence="2" id="KW-1003">Cell membrane</keyword>
<evidence type="ECO:0000256" key="3">
    <source>
        <dbReference type="SAM" id="Phobius"/>
    </source>
</evidence>
<sequence>MNTGSTSKVREMTITALMAAVICVLGPISVPIGPVPISLTNLAIYFVLYAVGTKRGVSAFLIYLLLGLAGLPVFSGFTGGPQKLFGPTGGYIIGFLGMTLVAGLFIDRFTEKRIRCVLGMFLATLIPYVLGTLWLAVSAHMTFKAALAAGVLPFVWEDVLKMAAAAALGPAIRNRLRRAGLCCYE</sequence>
<comment type="similarity">
    <text evidence="1 2">Belongs to the BioY family.</text>
</comment>
<dbReference type="STRING" id="155865.SAMN05216515_12521"/>
<feature type="transmembrane region" description="Helical" evidence="3">
    <location>
        <begin position="59"/>
        <end position="77"/>
    </location>
</feature>
<keyword evidence="3" id="KW-0812">Transmembrane</keyword>
<comment type="subcellular location">
    <subcellularLocation>
        <location evidence="2">Cell membrane</location>
        <topology evidence="2">Multi-pass membrane protein</topology>
    </subcellularLocation>
</comment>
<proteinExistence type="inferred from homology"/>
<dbReference type="OrthoDB" id="9803495at2"/>
<name>A0A1I7HR07_9FIRM</name>
<protein>
    <recommendedName>
        <fullName evidence="2">Biotin transporter</fullName>
    </recommendedName>
</protein>
<dbReference type="EMBL" id="FPBT01000022">
    <property type="protein sequence ID" value="SFU63168.1"/>
    <property type="molecule type" value="Genomic_DNA"/>
</dbReference>
<feature type="transmembrane region" description="Helical" evidence="3">
    <location>
        <begin position="35"/>
        <end position="52"/>
    </location>
</feature>
<gene>
    <name evidence="4" type="ORF">SAMN05216508_12222</name>
</gene>
<feature type="transmembrane region" description="Helical" evidence="3">
    <location>
        <begin position="118"/>
        <end position="139"/>
    </location>
</feature>
<reference evidence="4 5" key="1">
    <citation type="submission" date="2016-10" db="EMBL/GenBank/DDBJ databases">
        <authorList>
            <person name="de Groot N.N."/>
        </authorList>
    </citation>
    <scope>NUCLEOTIDE SEQUENCE [LARGE SCALE GENOMIC DNA]</scope>
    <source>
        <strain evidence="4 5">KHGC13</strain>
    </source>
</reference>
<evidence type="ECO:0000256" key="1">
    <source>
        <dbReference type="ARBA" id="ARBA00010692"/>
    </source>
</evidence>
<keyword evidence="2 3" id="KW-0472">Membrane</keyword>
<dbReference type="GO" id="GO:0015225">
    <property type="term" value="F:biotin transmembrane transporter activity"/>
    <property type="evidence" value="ECO:0007669"/>
    <property type="project" value="UniProtKB-UniRule"/>
</dbReference>
<dbReference type="PIRSF" id="PIRSF016661">
    <property type="entry name" value="BioY"/>
    <property type="match status" value="1"/>
</dbReference>
<evidence type="ECO:0000313" key="4">
    <source>
        <dbReference type="EMBL" id="SFU63168.1"/>
    </source>
</evidence>
<dbReference type="RefSeq" id="WP_090471742.1">
    <property type="nucleotide sequence ID" value="NZ_FOWF01000025.1"/>
</dbReference>